<organism evidence="1 2">
    <name type="scientific">Agrobacterium phage Atu_ph07</name>
    <dbReference type="NCBI Taxonomy" id="2024264"/>
    <lineage>
        <taxon>Viruses</taxon>
        <taxon>Duplodnaviria</taxon>
        <taxon>Heunggongvirae</taxon>
        <taxon>Uroviricota</taxon>
        <taxon>Caudoviricetes</taxon>
        <taxon>Polybotosvirus</taxon>
        <taxon>Polybotosvirus Atuph07</taxon>
    </lineage>
</organism>
<dbReference type="KEGG" id="vg:40088094"/>
<accession>A0A2L0UZC8</accession>
<dbReference type="EMBL" id="MF403008">
    <property type="protein sequence ID" value="AUZ94896.1"/>
    <property type="molecule type" value="Genomic_DNA"/>
</dbReference>
<dbReference type="Proteomes" id="UP000223025">
    <property type="component" value="Segment"/>
</dbReference>
<keyword evidence="2" id="KW-1185">Reference proteome</keyword>
<proteinExistence type="predicted"/>
<name>A0A2L0UZC8_9CAUD</name>
<evidence type="ECO:0000313" key="2">
    <source>
        <dbReference type="Proteomes" id="UP000223025"/>
    </source>
</evidence>
<evidence type="ECO:0000313" key="1">
    <source>
        <dbReference type="EMBL" id="AUZ94896.1"/>
    </source>
</evidence>
<sequence length="62" mass="6891">MTAVVKIRTAETDFKDVEVATFGTDDPLTLASLFVGEYRNILTIPYEITIFMDNEAIASFQG</sequence>
<protein>
    <submittedName>
        <fullName evidence="1">Uncharacterized protein</fullName>
    </submittedName>
</protein>
<dbReference type="GeneID" id="40088094"/>
<reference evidence="1 2" key="1">
    <citation type="submission" date="2017-06" db="EMBL/GenBank/DDBJ databases">
        <authorList>
            <person name="Kim H.J."/>
            <person name="Triplett B.A."/>
        </authorList>
    </citation>
    <scope>NUCLEOTIDE SEQUENCE [LARGE SCALE GENOMIC DNA]</scope>
</reference>
<dbReference type="RefSeq" id="YP_009611756.1">
    <property type="nucleotide sequence ID" value="NC_042013.1"/>
</dbReference>